<sequence>MFILLPFALVAGFFLGELLCPFFVLFALGYLLSTPWHAFLTFLGF</sequence>
<keyword evidence="1" id="KW-0472">Membrane</keyword>
<dbReference type="HOGENOM" id="CLU_3199038_0_0_9"/>
<dbReference type="STRING" id="742743.HMPREF9453_01910"/>
<keyword evidence="1" id="KW-1133">Transmembrane helix</keyword>
<dbReference type="AlphaFoldDB" id="H1D2S2"/>
<gene>
    <name evidence="2" type="ORF">HMPREF9453_01910</name>
</gene>
<keyword evidence="3" id="KW-1185">Reference proteome</keyword>
<proteinExistence type="predicted"/>
<comment type="caution">
    <text evidence="2">The sequence shown here is derived from an EMBL/GenBank/DDBJ whole genome shotgun (WGS) entry which is preliminary data.</text>
</comment>
<protein>
    <submittedName>
        <fullName evidence="2">Uncharacterized protein</fullName>
    </submittedName>
</protein>
<evidence type="ECO:0000313" key="2">
    <source>
        <dbReference type="EMBL" id="EHO62192.1"/>
    </source>
</evidence>
<dbReference type="EMBL" id="ADLT01000065">
    <property type="protein sequence ID" value="EHO62192.1"/>
    <property type="molecule type" value="Genomic_DNA"/>
</dbReference>
<feature type="transmembrane region" description="Helical" evidence="1">
    <location>
        <begin position="7"/>
        <end position="32"/>
    </location>
</feature>
<dbReference type="PATRIC" id="fig|742743.3.peg.1925"/>
<organism evidence="2 3">
    <name type="scientific">Dialister succinatiphilus YIT 11850</name>
    <dbReference type="NCBI Taxonomy" id="742743"/>
    <lineage>
        <taxon>Bacteria</taxon>
        <taxon>Bacillati</taxon>
        <taxon>Bacillota</taxon>
        <taxon>Negativicutes</taxon>
        <taxon>Veillonellales</taxon>
        <taxon>Veillonellaceae</taxon>
        <taxon>Dialister</taxon>
    </lineage>
</organism>
<name>H1D2S2_9FIRM</name>
<dbReference type="Proteomes" id="UP000003277">
    <property type="component" value="Unassembled WGS sequence"/>
</dbReference>
<keyword evidence="1" id="KW-0812">Transmembrane</keyword>
<reference evidence="2 3" key="1">
    <citation type="submission" date="2011-11" db="EMBL/GenBank/DDBJ databases">
        <title>The Genome Sequence of Dialister succinatiphilus YIT 11850.</title>
        <authorList>
            <consortium name="The Broad Institute Genome Sequencing Platform"/>
            <person name="Earl A."/>
            <person name="Ward D."/>
            <person name="Feldgarden M."/>
            <person name="Gevers D."/>
            <person name="Morotomi M."/>
            <person name="Young S.K."/>
            <person name="Zeng Q."/>
            <person name="Gargeya S."/>
            <person name="Fitzgerald M."/>
            <person name="Haas B."/>
            <person name="Abouelleil A."/>
            <person name="Alvarado L."/>
            <person name="Arachchi H.M."/>
            <person name="Berlin A."/>
            <person name="Brown A."/>
            <person name="Chapman S.B."/>
            <person name="Dunbar C."/>
            <person name="Gearin G."/>
            <person name="Goldberg J."/>
            <person name="Griggs A."/>
            <person name="Gujja S."/>
            <person name="Heiman D."/>
            <person name="Howarth C."/>
            <person name="Lui A."/>
            <person name="MacDonald P.J.P."/>
            <person name="Montmayeur A."/>
            <person name="Murphy C."/>
            <person name="Neiman D."/>
            <person name="Pearson M."/>
            <person name="Priest M."/>
            <person name="Roberts A."/>
            <person name="Saif S."/>
            <person name="Shea T."/>
            <person name="Sisk P."/>
            <person name="Stolte C."/>
            <person name="Sykes S."/>
            <person name="Wortman J."/>
            <person name="Nusbaum C."/>
            <person name="Birren B."/>
        </authorList>
    </citation>
    <scope>NUCLEOTIDE SEQUENCE [LARGE SCALE GENOMIC DNA]</scope>
    <source>
        <strain evidence="2 3">YIT 11850</strain>
    </source>
</reference>
<accession>H1D2S2</accession>
<evidence type="ECO:0000256" key="1">
    <source>
        <dbReference type="SAM" id="Phobius"/>
    </source>
</evidence>
<evidence type="ECO:0000313" key="3">
    <source>
        <dbReference type="Proteomes" id="UP000003277"/>
    </source>
</evidence>
<dbReference type="RefSeq" id="WP_008860404.1">
    <property type="nucleotide sequence ID" value="NZ_JH591189.1"/>
</dbReference>